<feature type="transmembrane region" description="Helical" evidence="1">
    <location>
        <begin position="29"/>
        <end position="49"/>
    </location>
</feature>
<evidence type="ECO:0008006" key="3">
    <source>
        <dbReference type="Google" id="ProtNLM"/>
    </source>
</evidence>
<feature type="transmembrane region" description="Helical" evidence="1">
    <location>
        <begin position="101"/>
        <end position="119"/>
    </location>
</feature>
<keyword evidence="1" id="KW-1133">Transmembrane helix</keyword>
<dbReference type="EMBL" id="HBUF01259238">
    <property type="protein sequence ID" value="CAG6682441.1"/>
    <property type="molecule type" value="Transcribed_RNA"/>
</dbReference>
<sequence>MQTTSLVQSAKNVFIPNETRSNENFTQCITFITFTSHLIFFSLLTRVLNYPFTRQVSSGSGFSFGAPFLIIFISACLLFLGINPSIPPALQPYIPSHQTQFSVSVPIIFISGLFVLTSVSL</sequence>
<feature type="transmembrane region" description="Helical" evidence="1">
    <location>
        <begin position="61"/>
        <end position="81"/>
    </location>
</feature>
<dbReference type="EMBL" id="HBUF01259236">
    <property type="protein sequence ID" value="CAG6682439.1"/>
    <property type="molecule type" value="Transcribed_RNA"/>
</dbReference>
<accession>A0A8D8TA44</accession>
<keyword evidence="1" id="KW-0472">Membrane</keyword>
<keyword evidence="1" id="KW-0812">Transmembrane</keyword>
<name>A0A8D8TA44_9HEMI</name>
<organism evidence="2">
    <name type="scientific">Cacopsylla melanoneura</name>
    <dbReference type="NCBI Taxonomy" id="428564"/>
    <lineage>
        <taxon>Eukaryota</taxon>
        <taxon>Metazoa</taxon>
        <taxon>Ecdysozoa</taxon>
        <taxon>Arthropoda</taxon>
        <taxon>Hexapoda</taxon>
        <taxon>Insecta</taxon>
        <taxon>Pterygota</taxon>
        <taxon>Neoptera</taxon>
        <taxon>Paraneoptera</taxon>
        <taxon>Hemiptera</taxon>
        <taxon>Sternorrhyncha</taxon>
        <taxon>Psylloidea</taxon>
        <taxon>Psyllidae</taxon>
        <taxon>Psyllinae</taxon>
        <taxon>Cacopsylla</taxon>
    </lineage>
</organism>
<dbReference type="EMBL" id="HBUF01259237">
    <property type="protein sequence ID" value="CAG6682440.1"/>
    <property type="molecule type" value="Transcribed_RNA"/>
</dbReference>
<proteinExistence type="predicted"/>
<evidence type="ECO:0000256" key="1">
    <source>
        <dbReference type="SAM" id="Phobius"/>
    </source>
</evidence>
<reference evidence="2" key="1">
    <citation type="submission" date="2021-05" db="EMBL/GenBank/DDBJ databases">
        <authorList>
            <person name="Alioto T."/>
            <person name="Alioto T."/>
            <person name="Gomez Garrido J."/>
        </authorList>
    </citation>
    <scope>NUCLEOTIDE SEQUENCE</scope>
</reference>
<protein>
    <recommendedName>
        <fullName evidence="3">Transmembrane protein</fullName>
    </recommendedName>
</protein>
<dbReference type="AlphaFoldDB" id="A0A8D8TA44"/>
<evidence type="ECO:0000313" key="2">
    <source>
        <dbReference type="EMBL" id="CAG6682440.1"/>
    </source>
</evidence>